<evidence type="ECO:0000313" key="1">
    <source>
        <dbReference type="EMBL" id="MBW60741.1"/>
    </source>
</evidence>
<organism evidence="1">
    <name type="scientific">Anopheles marajoara</name>
    <dbReference type="NCBI Taxonomy" id="58244"/>
    <lineage>
        <taxon>Eukaryota</taxon>
        <taxon>Metazoa</taxon>
        <taxon>Ecdysozoa</taxon>
        <taxon>Arthropoda</taxon>
        <taxon>Hexapoda</taxon>
        <taxon>Insecta</taxon>
        <taxon>Pterygota</taxon>
        <taxon>Neoptera</taxon>
        <taxon>Endopterygota</taxon>
        <taxon>Diptera</taxon>
        <taxon>Nematocera</taxon>
        <taxon>Culicoidea</taxon>
        <taxon>Culicidae</taxon>
        <taxon>Anophelinae</taxon>
        <taxon>Anopheles</taxon>
    </lineage>
</organism>
<sequence length="173" mass="18323">MSRWAVARLTSSRNARHRFAASSSFSWLLSGSQSLCDTSSTLMPAAVGATNLLIYVTIRSADSRSLSFSGVSRPRSRATRQPAIRPTCANDITLTVSSVARCTTIEAFSCFTPSTKSLIAKPSEGTVIPKATTAAATGATGDRVSATAPIEEIVARWRNTCESGSIRRQSTSS</sequence>
<reference evidence="1" key="1">
    <citation type="submission" date="2018-01" db="EMBL/GenBank/DDBJ databases">
        <title>An insight into the sialome of Amazonian anophelines.</title>
        <authorList>
            <person name="Ribeiro J.M."/>
            <person name="Scarpassa V."/>
            <person name="Calvo E."/>
        </authorList>
    </citation>
    <scope>NUCLEOTIDE SEQUENCE</scope>
    <source>
        <tissue evidence="1">Salivary glands</tissue>
    </source>
</reference>
<protein>
    <submittedName>
        <fullName evidence="1">Putative secreted protein</fullName>
    </submittedName>
</protein>
<name>A0A2M4C6F9_9DIPT</name>
<proteinExistence type="predicted"/>
<accession>A0A2M4C6F9</accession>
<dbReference type="AlphaFoldDB" id="A0A2M4C6F9"/>
<dbReference type="EMBL" id="GGFJ01011600">
    <property type="protein sequence ID" value="MBW60741.1"/>
    <property type="molecule type" value="Transcribed_RNA"/>
</dbReference>